<evidence type="ECO:0008006" key="4">
    <source>
        <dbReference type="Google" id="ProtNLM"/>
    </source>
</evidence>
<feature type="compositionally biased region" description="Polar residues" evidence="1">
    <location>
        <begin position="589"/>
        <end position="602"/>
    </location>
</feature>
<feature type="compositionally biased region" description="Basic and acidic residues" evidence="1">
    <location>
        <begin position="670"/>
        <end position="684"/>
    </location>
</feature>
<dbReference type="Pfam" id="PF00687">
    <property type="entry name" value="Ribosomal_L1"/>
    <property type="match status" value="1"/>
</dbReference>
<organism evidence="2 3">
    <name type="scientific">Ignelater luminosus</name>
    <name type="common">Cucubano</name>
    <name type="synonym">Pyrophorus luminosus</name>
    <dbReference type="NCBI Taxonomy" id="2038154"/>
    <lineage>
        <taxon>Eukaryota</taxon>
        <taxon>Metazoa</taxon>
        <taxon>Ecdysozoa</taxon>
        <taxon>Arthropoda</taxon>
        <taxon>Hexapoda</taxon>
        <taxon>Insecta</taxon>
        <taxon>Pterygota</taxon>
        <taxon>Neoptera</taxon>
        <taxon>Endopterygota</taxon>
        <taxon>Coleoptera</taxon>
        <taxon>Polyphaga</taxon>
        <taxon>Elateriformia</taxon>
        <taxon>Elateroidea</taxon>
        <taxon>Elateridae</taxon>
        <taxon>Agrypninae</taxon>
        <taxon>Pyrophorini</taxon>
        <taxon>Ignelater</taxon>
    </lineage>
</organism>
<dbReference type="Gene3D" id="3.40.50.790">
    <property type="match status" value="1"/>
</dbReference>
<feature type="compositionally biased region" description="Basic residues" evidence="1">
    <location>
        <begin position="567"/>
        <end position="582"/>
    </location>
</feature>
<feature type="compositionally biased region" description="Acidic residues" evidence="1">
    <location>
        <begin position="392"/>
        <end position="403"/>
    </location>
</feature>
<evidence type="ECO:0000313" key="2">
    <source>
        <dbReference type="EMBL" id="KAF2898166.1"/>
    </source>
</evidence>
<gene>
    <name evidence="2" type="ORF">ILUMI_08007</name>
</gene>
<reference evidence="2" key="1">
    <citation type="submission" date="2019-08" db="EMBL/GenBank/DDBJ databases">
        <title>The genome of the North American firefly Photinus pyralis.</title>
        <authorList>
            <consortium name="Photinus pyralis genome working group"/>
            <person name="Fallon T.R."/>
            <person name="Sander Lower S.E."/>
            <person name="Weng J.-K."/>
        </authorList>
    </citation>
    <scope>NUCLEOTIDE SEQUENCE</scope>
    <source>
        <strain evidence="2">TRF0915ILg1</strain>
        <tissue evidence="2">Whole body</tissue>
    </source>
</reference>
<evidence type="ECO:0000313" key="3">
    <source>
        <dbReference type="Proteomes" id="UP000801492"/>
    </source>
</evidence>
<feature type="compositionally biased region" description="Polar residues" evidence="1">
    <location>
        <begin position="404"/>
        <end position="415"/>
    </location>
</feature>
<name>A0A8K0D6E9_IGNLU</name>
<feature type="compositionally biased region" description="Basic and acidic residues" evidence="1">
    <location>
        <begin position="556"/>
        <end position="566"/>
    </location>
</feature>
<comment type="caution">
    <text evidence="2">The sequence shown here is derived from an EMBL/GenBank/DDBJ whole genome shotgun (WGS) entry which is preliminary data.</text>
</comment>
<dbReference type="EMBL" id="VTPC01003676">
    <property type="protein sequence ID" value="KAF2898166.1"/>
    <property type="molecule type" value="Genomic_DNA"/>
</dbReference>
<dbReference type="SUPFAM" id="SSF56808">
    <property type="entry name" value="Ribosomal protein L1"/>
    <property type="match status" value="1"/>
</dbReference>
<dbReference type="InterPro" id="IPR023674">
    <property type="entry name" value="Ribosomal_uL1-like"/>
</dbReference>
<dbReference type="CDD" id="cd00403">
    <property type="entry name" value="Ribosomal_L1"/>
    <property type="match status" value="1"/>
</dbReference>
<dbReference type="OrthoDB" id="10251727at2759"/>
<protein>
    <recommendedName>
        <fullName evidence="4">Ribosomal L1 domain-containing protein 1</fullName>
    </recommendedName>
</protein>
<dbReference type="AlphaFoldDB" id="A0A8K0D6E9"/>
<feature type="region of interest" description="Disordered" evidence="1">
    <location>
        <begin position="392"/>
        <end position="448"/>
    </location>
</feature>
<proteinExistence type="predicted"/>
<feature type="compositionally biased region" description="Basic residues" evidence="1">
    <location>
        <begin position="773"/>
        <end position="788"/>
    </location>
</feature>
<evidence type="ECO:0000256" key="1">
    <source>
        <dbReference type="SAM" id="MobiDB-lite"/>
    </source>
</evidence>
<feature type="region of interest" description="Disordered" evidence="1">
    <location>
        <begin position="465"/>
        <end position="788"/>
    </location>
</feature>
<feature type="compositionally biased region" description="Polar residues" evidence="1">
    <location>
        <begin position="527"/>
        <end position="549"/>
    </location>
</feature>
<feature type="compositionally biased region" description="Basic and acidic residues" evidence="1">
    <location>
        <begin position="471"/>
        <end position="484"/>
    </location>
</feature>
<sequence length="788" mass="89718">MGKVKRISGKLAKPTLKASVLKRRSLKHSTPMPKRPSVKYMKQKLLLEKSPEFSNTENLSELESDSSMQKTEGQFVKAPNSIDRDQIRDGVKALFEYILKSSESKTELLDDDQPIFLQITAIKIPNTPNRQIRLLLKHSLLSEESEICLIVQDIGNPKDHDETIEHYQRHLIDHNITRIKTIIPYHQFKSEYGNQYELKRKLLGLYDYFLVDGRISGYVTQSLGKIFLEKRKSPTSIKMDASNLKDHVEKALKKTIMKMHSKGDSYLVQVGHSKMREEDVFENICEVIDELSDVFPGSLDNIRQLGLKTVKGLTVPIYLTLKNQNTVNVTVVRQKRPKEFKSVTGELSTYLKKDVTVLPGGKVIIMDKNNGTENDDEDYEEFVDSDLVEDEDSDLFEEDEDQAQSDMLDTPGSDNGSEEMVETNKNEKGSKKQIQPKTDENDSEEDDLIEAEQMYLSEYEQKKVNTIAQKQEVKLTKDKSEGKETSASLKVSHISVRKNKNKNQVNQDEPFIESSEENKDIGKDVLRSNQADNGNNDIEQPQISQQSTKGSKKKVKLEENSEESSKIKPKNIKGNNTKKNKKIAPEAVQNETKNQLNEQSNILPAVEERRTGRARKKRDSPLKNENTSENIPPKKSKKMPIKEISDVVEDQVPKKQMKTTTQANRKRKDTTKDDENQGEKEKTNVKQTKKGKKKGNNDVDSKATRTMRSKKLEETSNIENKKPTRKPLKNVETPVDNIAQTSQQQKTAQNKNKQVEANSDSVDVPAPVQKVEKKPRGKGQKVKKSTIK</sequence>
<feature type="compositionally biased region" description="Low complexity" evidence="1">
    <location>
        <begin position="739"/>
        <end position="752"/>
    </location>
</feature>
<feature type="compositionally biased region" description="Basic and acidic residues" evidence="1">
    <location>
        <begin position="516"/>
        <end position="526"/>
    </location>
</feature>
<accession>A0A8K0D6E9</accession>
<feature type="compositionally biased region" description="Basic and acidic residues" evidence="1">
    <location>
        <begin position="710"/>
        <end position="722"/>
    </location>
</feature>
<dbReference type="InterPro" id="IPR016095">
    <property type="entry name" value="Ribosomal_uL1_3-a/b-sand"/>
</dbReference>
<dbReference type="Proteomes" id="UP000801492">
    <property type="component" value="Unassembled WGS sequence"/>
</dbReference>
<keyword evidence="3" id="KW-1185">Reference proteome</keyword>
<dbReference type="InterPro" id="IPR028364">
    <property type="entry name" value="Ribosomal_uL1/biogenesis"/>
</dbReference>